<dbReference type="InterPro" id="IPR041679">
    <property type="entry name" value="DNA2/NAM7-like_C"/>
</dbReference>
<protein>
    <recommendedName>
        <fullName evidence="6">DNA2/NAM7 helicase-like C-terminal domain-containing protein</fullName>
    </recommendedName>
</protein>
<feature type="compositionally biased region" description="Pro residues" evidence="5">
    <location>
        <begin position="282"/>
        <end position="306"/>
    </location>
</feature>
<dbReference type="AlphaFoldDB" id="A0A0D3JF64"/>
<dbReference type="GeneID" id="17267696"/>
<dbReference type="PANTHER" id="PTHR43788">
    <property type="entry name" value="DNA2/NAM7 HELICASE FAMILY MEMBER"/>
    <property type="match status" value="1"/>
</dbReference>
<evidence type="ECO:0000256" key="3">
    <source>
        <dbReference type="ARBA" id="ARBA00022806"/>
    </source>
</evidence>
<dbReference type="EnsemblProtists" id="EOD22149">
    <property type="protein sequence ID" value="EOD22149"/>
    <property type="gene ID" value="EMIHUDRAFT_463659"/>
</dbReference>
<evidence type="ECO:0000256" key="4">
    <source>
        <dbReference type="ARBA" id="ARBA00022840"/>
    </source>
</evidence>
<dbReference type="PaxDb" id="2903-EOD22149"/>
<dbReference type="InterPro" id="IPR047187">
    <property type="entry name" value="SF1_C_Upf1"/>
</dbReference>
<dbReference type="GO" id="GO:0043139">
    <property type="term" value="F:5'-3' DNA helicase activity"/>
    <property type="evidence" value="ECO:0007669"/>
    <property type="project" value="TreeGrafter"/>
</dbReference>
<evidence type="ECO:0000256" key="1">
    <source>
        <dbReference type="ARBA" id="ARBA00022741"/>
    </source>
</evidence>
<dbReference type="RefSeq" id="XP_005774578.1">
    <property type="nucleotide sequence ID" value="XM_005774521.1"/>
</dbReference>
<dbReference type="Pfam" id="PF13087">
    <property type="entry name" value="AAA_12"/>
    <property type="match status" value="1"/>
</dbReference>
<dbReference type="HOGENOM" id="CLU_753212_0_0_1"/>
<keyword evidence="1" id="KW-0547">Nucleotide-binding</keyword>
<dbReference type="Gene3D" id="3.40.50.300">
    <property type="entry name" value="P-loop containing nucleotide triphosphate hydrolases"/>
    <property type="match status" value="1"/>
</dbReference>
<evidence type="ECO:0000256" key="2">
    <source>
        <dbReference type="ARBA" id="ARBA00022801"/>
    </source>
</evidence>
<evidence type="ECO:0000259" key="6">
    <source>
        <dbReference type="Pfam" id="PF13087"/>
    </source>
</evidence>
<dbReference type="PANTHER" id="PTHR43788:SF8">
    <property type="entry name" value="DNA-BINDING PROTEIN SMUBP-2"/>
    <property type="match status" value="1"/>
</dbReference>
<feature type="domain" description="DNA2/NAM7 helicase-like C-terminal" evidence="6">
    <location>
        <begin position="2"/>
        <end position="248"/>
    </location>
</feature>
<dbReference type="Proteomes" id="UP000013827">
    <property type="component" value="Unassembled WGS sequence"/>
</dbReference>
<dbReference type="CDD" id="cd18808">
    <property type="entry name" value="SF1_C_Upf1"/>
    <property type="match status" value="1"/>
</dbReference>
<dbReference type="eggNOG" id="KOG1805">
    <property type="taxonomic scope" value="Eukaryota"/>
</dbReference>
<feature type="region of interest" description="Disordered" evidence="5">
    <location>
        <begin position="281"/>
        <end position="331"/>
    </location>
</feature>
<dbReference type="GO" id="GO:0005524">
    <property type="term" value="F:ATP binding"/>
    <property type="evidence" value="ECO:0007669"/>
    <property type="project" value="UniProtKB-KW"/>
</dbReference>
<reference evidence="8" key="1">
    <citation type="journal article" date="2013" name="Nature">
        <title>Pan genome of the phytoplankton Emiliania underpins its global distribution.</title>
        <authorList>
            <person name="Read B.A."/>
            <person name="Kegel J."/>
            <person name="Klute M.J."/>
            <person name="Kuo A."/>
            <person name="Lefebvre S.C."/>
            <person name="Maumus F."/>
            <person name="Mayer C."/>
            <person name="Miller J."/>
            <person name="Monier A."/>
            <person name="Salamov A."/>
            <person name="Young J."/>
            <person name="Aguilar M."/>
            <person name="Claverie J.M."/>
            <person name="Frickenhaus S."/>
            <person name="Gonzalez K."/>
            <person name="Herman E.K."/>
            <person name="Lin Y.C."/>
            <person name="Napier J."/>
            <person name="Ogata H."/>
            <person name="Sarno A.F."/>
            <person name="Shmutz J."/>
            <person name="Schroeder D."/>
            <person name="de Vargas C."/>
            <person name="Verret F."/>
            <person name="von Dassow P."/>
            <person name="Valentin K."/>
            <person name="Van de Peer Y."/>
            <person name="Wheeler G."/>
            <person name="Dacks J.B."/>
            <person name="Delwiche C.F."/>
            <person name="Dyhrman S.T."/>
            <person name="Glockner G."/>
            <person name="John U."/>
            <person name="Richards T."/>
            <person name="Worden A.Z."/>
            <person name="Zhang X."/>
            <person name="Grigoriev I.V."/>
            <person name="Allen A.E."/>
            <person name="Bidle K."/>
            <person name="Borodovsky M."/>
            <person name="Bowler C."/>
            <person name="Brownlee C."/>
            <person name="Cock J.M."/>
            <person name="Elias M."/>
            <person name="Gladyshev V.N."/>
            <person name="Groth M."/>
            <person name="Guda C."/>
            <person name="Hadaegh A."/>
            <person name="Iglesias-Rodriguez M.D."/>
            <person name="Jenkins J."/>
            <person name="Jones B.M."/>
            <person name="Lawson T."/>
            <person name="Leese F."/>
            <person name="Lindquist E."/>
            <person name="Lobanov A."/>
            <person name="Lomsadze A."/>
            <person name="Malik S.B."/>
            <person name="Marsh M.E."/>
            <person name="Mackinder L."/>
            <person name="Mock T."/>
            <person name="Mueller-Roeber B."/>
            <person name="Pagarete A."/>
            <person name="Parker M."/>
            <person name="Probert I."/>
            <person name="Quesneville H."/>
            <person name="Raines C."/>
            <person name="Rensing S.A."/>
            <person name="Riano-Pachon D.M."/>
            <person name="Richier S."/>
            <person name="Rokitta S."/>
            <person name="Shiraiwa Y."/>
            <person name="Soanes D.M."/>
            <person name="van der Giezen M."/>
            <person name="Wahlund T.M."/>
            <person name="Williams B."/>
            <person name="Wilson W."/>
            <person name="Wolfe G."/>
            <person name="Wurch L.L."/>
        </authorList>
    </citation>
    <scope>NUCLEOTIDE SEQUENCE</scope>
</reference>
<dbReference type="KEGG" id="ehx:EMIHUDRAFT_463659"/>
<evidence type="ECO:0000313" key="7">
    <source>
        <dbReference type="EnsemblProtists" id="EOD22149"/>
    </source>
</evidence>
<keyword evidence="2" id="KW-0378">Hydrolase</keyword>
<proteinExistence type="predicted"/>
<evidence type="ECO:0000313" key="8">
    <source>
        <dbReference type="Proteomes" id="UP000013827"/>
    </source>
</evidence>
<evidence type="ECO:0000256" key="5">
    <source>
        <dbReference type="SAM" id="MobiDB-lite"/>
    </source>
</evidence>
<dbReference type="GO" id="GO:0016787">
    <property type="term" value="F:hydrolase activity"/>
    <property type="evidence" value="ECO:0007669"/>
    <property type="project" value="UniProtKB-KW"/>
</dbReference>
<dbReference type="STRING" id="2903.R1EMP7"/>
<sequence>MATSLFSRLCQAHPAAVCRLRMQYRMAADIMAISSQLVYSGELVCGSPAVANATLNLPRLGHVRAALALPPCRQAGGAWDGARSWAAAAAGGAGAESEARGLGRRAEWLRLAILPQHRVVFLDTDAMPATEARVQAGRRGNVYNPLEADLLVQLLAWLSACGVEPARMAYLSPYRAQLKAVAERLPPPLRGVEALTIDKGQGRDFECLLLSMVRSNADGATGSLLADWRRLNVAFSRAKRKLLVVGSRRTLQQSPMLASFLEMADQRGWCLQLPPRAHQLYPMPPLPAGEPAPPASPAPPAPPAPPAQQGSGRRHGAGHAPPPPPIVPDNMPITANLVHEIHQVAPARVPGGGGQRVASAAQPSVVDW</sequence>
<feature type="region of interest" description="Disordered" evidence="5">
    <location>
        <begin position="347"/>
        <end position="368"/>
    </location>
</feature>
<name>A0A0D3JF64_EMIH1</name>
<dbReference type="OMA" id="CANDIIA"/>
<dbReference type="SUPFAM" id="SSF52540">
    <property type="entry name" value="P-loop containing nucleoside triphosphate hydrolases"/>
    <property type="match status" value="1"/>
</dbReference>
<keyword evidence="4" id="KW-0067">ATP-binding</keyword>
<keyword evidence="3" id="KW-0347">Helicase</keyword>
<organism evidence="7 8">
    <name type="scientific">Emiliania huxleyi (strain CCMP1516)</name>
    <dbReference type="NCBI Taxonomy" id="280463"/>
    <lineage>
        <taxon>Eukaryota</taxon>
        <taxon>Haptista</taxon>
        <taxon>Haptophyta</taxon>
        <taxon>Prymnesiophyceae</taxon>
        <taxon>Isochrysidales</taxon>
        <taxon>Noelaerhabdaceae</taxon>
        <taxon>Emiliania</taxon>
    </lineage>
</organism>
<dbReference type="InterPro" id="IPR050534">
    <property type="entry name" value="Coronavir_polyprotein_1ab"/>
</dbReference>
<dbReference type="InterPro" id="IPR027417">
    <property type="entry name" value="P-loop_NTPase"/>
</dbReference>
<reference evidence="7" key="2">
    <citation type="submission" date="2024-10" db="UniProtKB">
        <authorList>
            <consortium name="EnsemblProtists"/>
        </authorList>
    </citation>
    <scope>IDENTIFICATION</scope>
</reference>
<keyword evidence="8" id="KW-1185">Reference proteome</keyword>
<accession>A0A0D3JF64</accession>